<evidence type="ECO:0000256" key="4">
    <source>
        <dbReference type="ARBA" id="ARBA00023015"/>
    </source>
</evidence>
<dbReference type="GO" id="GO:0003700">
    <property type="term" value="F:DNA-binding transcription factor activity"/>
    <property type="evidence" value="ECO:0007669"/>
    <property type="project" value="InterPro"/>
</dbReference>
<keyword evidence="6" id="KW-0804">Transcription</keyword>
<keyword evidence="2" id="KW-0678">Repressor</keyword>
<dbReference type="InterPro" id="IPR002481">
    <property type="entry name" value="FUR"/>
</dbReference>
<feature type="binding site" evidence="7">
    <location>
        <position position="142"/>
    </location>
    <ligand>
        <name>Zn(2+)</name>
        <dbReference type="ChEBI" id="CHEBI:29105"/>
    </ligand>
</feature>
<dbReference type="Gene3D" id="1.10.10.10">
    <property type="entry name" value="Winged helix-like DNA-binding domain superfamily/Winged helix DNA-binding domain"/>
    <property type="match status" value="1"/>
</dbReference>
<evidence type="ECO:0000256" key="8">
    <source>
        <dbReference type="PIRSR" id="PIRSR602481-2"/>
    </source>
</evidence>
<dbReference type="PANTHER" id="PTHR33202">
    <property type="entry name" value="ZINC UPTAKE REGULATION PROTEIN"/>
    <property type="match status" value="1"/>
</dbReference>
<dbReference type="AlphaFoldDB" id="A0A5K7Z955"/>
<organism evidence="9 10">
    <name type="scientific">Desulfosarcina widdelii</name>
    <dbReference type="NCBI Taxonomy" id="947919"/>
    <lineage>
        <taxon>Bacteria</taxon>
        <taxon>Pseudomonadati</taxon>
        <taxon>Thermodesulfobacteriota</taxon>
        <taxon>Desulfobacteria</taxon>
        <taxon>Desulfobacterales</taxon>
        <taxon>Desulfosarcinaceae</taxon>
        <taxon>Desulfosarcina</taxon>
    </lineage>
</organism>
<keyword evidence="5" id="KW-0238">DNA-binding</keyword>
<feature type="binding site" evidence="7">
    <location>
        <position position="102"/>
    </location>
    <ligand>
        <name>Zn(2+)</name>
        <dbReference type="ChEBI" id="CHEBI:29105"/>
    </ligand>
</feature>
<comment type="similarity">
    <text evidence="1">Belongs to the Fur family.</text>
</comment>
<feature type="binding site" evidence="7">
    <location>
        <position position="99"/>
    </location>
    <ligand>
        <name>Zn(2+)</name>
        <dbReference type="ChEBI" id="CHEBI:29105"/>
    </ligand>
</feature>
<dbReference type="SUPFAM" id="SSF46785">
    <property type="entry name" value="Winged helix' DNA-binding domain"/>
    <property type="match status" value="1"/>
</dbReference>
<protein>
    <submittedName>
        <fullName evidence="9">Peroxide-responsive repressor PerR</fullName>
    </submittedName>
</protein>
<keyword evidence="4" id="KW-0805">Transcription regulation</keyword>
<gene>
    <name evidence="9" type="primary">perR</name>
    <name evidence="9" type="ORF">DSCW_38000</name>
</gene>
<dbReference type="GO" id="GO:0008270">
    <property type="term" value="F:zinc ion binding"/>
    <property type="evidence" value="ECO:0007669"/>
    <property type="project" value="TreeGrafter"/>
</dbReference>
<keyword evidence="8" id="KW-0408">Iron</keyword>
<dbReference type="InterPro" id="IPR036388">
    <property type="entry name" value="WH-like_DNA-bd_sf"/>
</dbReference>
<dbReference type="OrthoDB" id="8659436at2"/>
<keyword evidence="3 7" id="KW-0862">Zinc</keyword>
<evidence type="ECO:0000256" key="1">
    <source>
        <dbReference type="ARBA" id="ARBA00007957"/>
    </source>
</evidence>
<dbReference type="RefSeq" id="WP_155305212.1">
    <property type="nucleotide sequence ID" value="NZ_AP021875.1"/>
</dbReference>
<evidence type="ECO:0000256" key="5">
    <source>
        <dbReference type="ARBA" id="ARBA00023125"/>
    </source>
</evidence>
<dbReference type="GO" id="GO:0000976">
    <property type="term" value="F:transcription cis-regulatory region binding"/>
    <property type="evidence" value="ECO:0007669"/>
    <property type="project" value="TreeGrafter"/>
</dbReference>
<feature type="binding site" evidence="7">
    <location>
        <position position="139"/>
    </location>
    <ligand>
        <name>Zn(2+)</name>
        <dbReference type="ChEBI" id="CHEBI:29105"/>
    </ligand>
</feature>
<keyword evidence="7" id="KW-0479">Metal-binding</keyword>
<reference evidence="9 10" key="1">
    <citation type="submission" date="2019-11" db="EMBL/GenBank/DDBJ databases">
        <title>Comparative genomics of hydrocarbon-degrading Desulfosarcina strains.</title>
        <authorList>
            <person name="Watanabe M."/>
            <person name="Kojima H."/>
            <person name="Fukui M."/>
        </authorList>
    </citation>
    <scope>NUCLEOTIDE SEQUENCE [LARGE SCALE GENOMIC DNA]</scope>
    <source>
        <strain evidence="9 10">PP31</strain>
    </source>
</reference>
<comment type="cofactor">
    <cofactor evidence="8">
        <name>Mn(2+)</name>
        <dbReference type="ChEBI" id="CHEBI:29035"/>
    </cofactor>
    <cofactor evidence="8">
        <name>Fe(2+)</name>
        <dbReference type="ChEBI" id="CHEBI:29033"/>
    </cofactor>
    <text evidence="8">Binds 1 Mn(2+) or Fe(2+) ion per subunit.</text>
</comment>
<dbReference type="KEGG" id="dwd:DSCW_38000"/>
<evidence type="ECO:0000256" key="6">
    <source>
        <dbReference type="ARBA" id="ARBA00023163"/>
    </source>
</evidence>
<evidence type="ECO:0000313" key="10">
    <source>
        <dbReference type="Proteomes" id="UP000427769"/>
    </source>
</evidence>
<dbReference type="Proteomes" id="UP000427769">
    <property type="component" value="Chromosome"/>
</dbReference>
<evidence type="ECO:0000256" key="7">
    <source>
        <dbReference type="PIRSR" id="PIRSR602481-1"/>
    </source>
</evidence>
<feature type="binding site" evidence="8">
    <location>
        <position position="131"/>
    </location>
    <ligand>
        <name>Fe cation</name>
        <dbReference type="ChEBI" id="CHEBI:24875"/>
    </ligand>
</feature>
<evidence type="ECO:0000313" key="9">
    <source>
        <dbReference type="EMBL" id="BBO76383.1"/>
    </source>
</evidence>
<evidence type="ECO:0000256" key="2">
    <source>
        <dbReference type="ARBA" id="ARBA00022491"/>
    </source>
</evidence>
<evidence type="ECO:0000256" key="3">
    <source>
        <dbReference type="ARBA" id="ARBA00022833"/>
    </source>
</evidence>
<accession>A0A5K7Z955</accession>
<dbReference type="Gene3D" id="3.30.1490.190">
    <property type="match status" value="1"/>
</dbReference>
<keyword evidence="10" id="KW-1185">Reference proteome</keyword>
<comment type="cofactor">
    <cofactor evidence="7">
        <name>Zn(2+)</name>
        <dbReference type="ChEBI" id="CHEBI:29105"/>
    </cofactor>
    <text evidence="7">Binds 1 zinc ion per subunit.</text>
</comment>
<dbReference type="InterPro" id="IPR036390">
    <property type="entry name" value="WH_DNA-bd_sf"/>
</dbReference>
<dbReference type="GO" id="GO:1900376">
    <property type="term" value="P:regulation of secondary metabolite biosynthetic process"/>
    <property type="evidence" value="ECO:0007669"/>
    <property type="project" value="TreeGrafter"/>
</dbReference>
<dbReference type="CDD" id="cd07153">
    <property type="entry name" value="Fur_like"/>
    <property type="match status" value="1"/>
</dbReference>
<name>A0A5K7Z955_9BACT</name>
<dbReference type="Pfam" id="PF01475">
    <property type="entry name" value="FUR"/>
    <property type="match status" value="1"/>
</dbReference>
<proteinExistence type="inferred from homology"/>
<dbReference type="EMBL" id="AP021875">
    <property type="protein sequence ID" value="BBO76383.1"/>
    <property type="molecule type" value="Genomic_DNA"/>
</dbReference>
<dbReference type="InterPro" id="IPR043135">
    <property type="entry name" value="Fur_C"/>
</dbReference>
<sequence length="148" mass="16846">MADPESRLREMVNTLRENQYRITPQRLAILKILAESKGHPSVESIYARVKPNFPTTSLATIYKNVAVLKDLNQVLELGFSDDSNRYDGNKPYDHPHVVCTVCKKILDPDIAALKDMTQELVRLTGFSITRHRLDFFGICPECREKAKG</sequence>
<dbReference type="GO" id="GO:0045892">
    <property type="term" value="P:negative regulation of DNA-templated transcription"/>
    <property type="evidence" value="ECO:0007669"/>
    <property type="project" value="TreeGrafter"/>
</dbReference>
<dbReference type="PANTHER" id="PTHR33202:SF8">
    <property type="entry name" value="PEROXIDE-RESPONSIVE REPRESSOR PERR"/>
    <property type="match status" value="1"/>
</dbReference>